<dbReference type="InterPro" id="IPR012337">
    <property type="entry name" value="RNaseH-like_sf"/>
</dbReference>
<keyword evidence="2" id="KW-1185">Reference proteome</keyword>
<accession>A0A061DMY8</accession>
<dbReference type="InterPro" id="IPR036397">
    <property type="entry name" value="RNaseH_sf"/>
</dbReference>
<evidence type="ECO:0000313" key="2">
    <source>
        <dbReference type="Proteomes" id="UP000026915"/>
    </source>
</evidence>
<dbReference type="AlphaFoldDB" id="A0A061DMY8"/>
<evidence type="ECO:0000313" key="1">
    <source>
        <dbReference type="EMBL" id="EOX93777.1"/>
    </source>
</evidence>
<dbReference type="Gene3D" id="3.30.420.10">
    <property type="entry name" value="Ribonuclease H-like superfamily/Ribonuclease H"/>
    <property type="match status" value="1"/>
</dbReference>
<sequence length="78" mass="9238">MTVILVVVDLFSKYAMFIPMQKFSFAEETTRTVFKQLVKYWGVLKSIIRSKEKEADLHTFKQKIEEFQVNQSTRTLTD</sequence>
<dbReference type="HOGENOM" id="CLU_2626907_0_0_1"/>
<evidence type="ECO:0008006" key="3">
    <source>
        <dbReference type="Google" id="ProtNLM"/>
    </source>
</evidence>
<organism evidence="1 2">
    <name type="scientific">Theobroma cacao</name>
    <name type="common">Cacao</name>
    <name type="synonym">Cocoa</name>
    <dbReference type="NCBI Taxonomy" id="3641"/>
    <lineage>
        <taxon>Eukaryota</taxon>
        <taxon>Viridiplantae</taxon>
        <taxon>Streptophyta</taxon>
        <taxon>Embryophyta</taxon>
        <taxon>Tracheophyta</taxon>
        <taxon>Spermatophyta</taxon>
        <taxon>Magnoliopsida</taxon>
        <taxon>eudicotyledons</taxon>
        <taxon>Gunneridae</taxon>
        <taxon>Pentapetalae</taxon>
        <taxon>rosids</taxon>
        <taxon>malvids</taxon>
        <taxon>Malvales</taxon>
        <taxon>Malvaceae</taxon>
        <taxon>Byttnerioideae</taxon>
        <taxon>Theobroma</taxon>
    </lineage>
</organism>
<proteinExistence type="predicted"/>
<dbReference type="SUPFAM" id="SSF53098">
    <property type="entry name" value="Ribonuclease H-like"/>
    <property type="match status" value="1"/>
</dbReference>
<gene>
    <name evidence="1" type="ORF">TCM_002698</name>
</gene>
<dbReference type="InParanoid" id="A0A061DMY8"/>
<dbReference type="Proteomes" id="UP000026915">
    <property type="component" value="Chromosome 1"/>
</dbReference>
<dbReference type="GO" id="GO:0003676">
    <property type="term" value="F:nucleic acid binding"/>
    <property type="evidence" value="ECO:0007669"/>
    <property type="project" value="InterPro"/>
</dbReference>
<dbReference type="Gramene" id="EOX93777">
    <property type="protein sequence ID" value="EOX93777"/>
    <property type="gene ID" value="TCM_002698"/>
</dbReference>
<reference evidence="1 2" key="1">
    <citation type="journal article" date="2013" name="Genome Biol.">
        <title>The genome sequence of the most widely cultivated cacao type and its use to identify candidate genes regulating pod color.</title>
        <authorList>
            <person name="Motamayor J.C."/>
            <person name="Mockaitis K."/>
            <person name="Schmutz J."/>
            <person name="Haiminen N."/>
            <person name="Iii D.L."/>
            <person name="Cornejo O."/>
            <person name="Findley S.D."/>
            <person name="Zheng P."/>
            <person name="Utro F."/>
            <person name="Royaert S."/>
            <person name="Saski C."/>
            <person name="Jenkins J."/>
            <person name="Podicheti R."/>
            <person name="Zhao M."/>
            <person name="Scheffler B.E."/>
            <person name="Stack J.C."/>
            <person name="Feltus F.A."/>
            <person name="Mustiga G.M."/>
            <person name="Amores F."/>
            <person name="Phillips W."/>
            <person name="Marelli J.P."/>
            <person name="May G.D."/>
            <person name="Shapiro H."/>
            <person name="Ma J."/>
            <person name="Bustamante C.D."/>
            <person name="Schnell R.J."/>
            <person name="Main D."/>
            <person name="Gilbert D."/>
            <person name="Parida L."/>
            <person name="Kuhn D.N."/>
        </authorList>
    </citation>
    <scope>NUCLEOTIDE SEQUENCE [LARGE SCALE GENOMIC DNA]</scope>
    <source>
        <strain evidence="2">cv. Matina 1-6</strain>
    </source>
</reference>
<protein>
    <recommendedName>
        <fullName evidence="3">Integrase catalytic domain-containing protein</fullName>
    </recommendedName>
</protein>
<name>A0A061DMY8_THECC</name>
<dbReference type="EMBL" id="CM001879">
    <property type="protein sequence ID" value="EOX93777.1"/>
    <property type="molecule type" value="Genomic_DNA"/>
</dbReference>